<protein>
    <submittedName>
        <fullName evidence="1">Uncharacterized protein</fullName>
    </submittedName>
</protein>
<name>A0A0A9AG38_ARUDO</name>
<accession>A0A0A9AG38</accession>
<sequence>MKERSKETQRSAPLDHEDLQNCSVFSYPVPRHGHFYQIELESAGKDQQHTCREN</sequence>
<organism evidence="1">
    <name type="scientific">Arundo donax</name>
    <name type="common">Giant reed</name>
    <name type="synonym">Donax arundinaceus</name>
    <dbReference type="NCBI Taxonomy" id="35708"/>
    <lineage>
        <taxon>Eukaryota</taxon>
        <taxon>Viridiplantae</taxon>
        <taxon>Streptophyta</taxon>
        <taxon>Embryophyta</taxon>
        <taxon>Tracheophyta</taxon>
        <taxon>Spermatophyta</taxon>
        <taxon>Magnoliopsida</taxon>
        <taxon>Liliopsida</taxon>
        <taxon>Poales</taxon>
        <taxon>Poaceae</taxon>
        <taxon>PACMAD clade</taxon>
        <taxon>Arundinoideae</taxon>
        <taxon>Arundineae</taxon>
        <taxon>Arundo</taxon>
    </lineage>
</organism>
<dbReference type="AlphaFoldDB" id="A0A0A9AG38"/>
<reference evidence="1" key="2">
    <citation type="journal article" date="2015" name="Data Brief">
        <title>Shoot transcriptome of the giant reed, Arundo donax.</title>
        <authorList>
            <person name="Barrero R.A."/>
            <person name="Guerrero F.D."/>
            <person name="Moolhuijzen P."/>
            <person name="Goolsby J.A."/>
            <person name="Tidwell J."/>
            <person name="Bellgard S.E."/>
            <person name="Bellgard M.I."/>
        </authorList>
    </citation>
    <scope>NUCLEOTIDE SEQUENCE</scope>
    <source>
        <tissue evidence="1">Shoot tissue taken approximately 20 cm above the soil surface</tissue>
    </source>
</reference>
<dbReference type="EMBL" id="GBRH01247804">
    <property type="protein sequence ID" value="JAD50091.1"/>
    <property type="molecule type" value="Transcribed_RNA"/>
</dbReference>
<proteinExistence type="predicted"/>
<evidence type="ECO:0000313" key="1">
    <source>
        <dbReference type="EMBL" id="JAD50091.1"/>
    </source>
</evidence>
<reference evidence="1" key="1">
    <citation type="submission" date="2014-09" db="EMBL/GenBank/DDBJ databases">
        <authorList>
            <person name="Magalhaes I.L.F."/>
            <person name="Oliveira U."/>
            <person name="Santos F.R."/>
            <person name="Vidigal T.H.D.A."/>
            <person name="Brescovit A.D."/>
            <person name="Santos A.J."/>
        </authorList>
    </citation>
    <scope>NUCLEOTIDE SEQUENCE</scope>
    <source>
        <tissue evidence="1">Shoot tissue taken approximately 20 cm above the soil surface</tissue>
    </source>
</reference>